<dbReference type="Pfam" id="PF04258">
    <property type="entry name" value="Peptidase_A22B"/>
    <property type="match status" value="1"/>
</dbReference>
<feature type="transmembrane region" description="Helical" evidence="7">
    <location>
        <begin position="257"/>
        <end position="281"/>
    </location>
</feature>
<evidence type="ECO:0000259" key="9">
    <source>
        <dbReference type="Pfam" id="PF02225"/>
    </source>
</evidence>
<feature type="transmembrane region" description="Helical" evidence="7">
    <location>
        <begin position="174"/>
        <end position="194"/>
    </location>
</feature>
<dbReference type="SMART" id="SM00730">
    <property type="entry name" value="PSN"/>
    <property type="match status" value="1"/>
</dbReference>
<gene>
    <name evidence="10" type="primary">106078607</name>
</gene>
<dbReference type="AlphaFoldDB" id="A0A2C9K277"/>
<dbReference type="PANTHER" id="PTHR12174">
    <property type="entry name" value="SIGNAL PEPTIDE PEPTIDASE"/>
    <property type="match status" value="1"/>
</dbReference>
<dbReference type="GO" id="GO:0033619">
    <property type="term" value="P:membrane protein proteolysis"/>
    <property type="evidence" value="ECO:0007669"/>
    <property type="project" value="TreeGrafter"/>
</dbReference>
<dbReference type="GO" id="GO:0042500">
    <property type="term" value="F:aspartic endopeptidase activity, intramembrane cleaving"/>
    <property type="evidence" value="ECO:0007669"/>
    <property type="project" value="InterPro"/>
</dbReference>
<sequence length="544" mass="60769">MKTYLLFTLISLVWINLIEIVASGGNALLYVSSADKVETFCINYNSQYQSLPASSADAVAHVLSDLSRSEGCTLQDFPPSQQVKGTTVALIRGNCTFIQKASMVESLQGYSALIVDNKNSTRMPVPGGNASDYKSINITVSTISWADYNEVLLHKQPVSVKLYAPTQPFWDANMFVIVIFSTVFVMLGAGWAAVSEKYSYKRLRRRVSNSNSSNLESPVQASSQEQQFTVWMVVIWFAVICAVIILLYFFYDVMVYFFIAMFCLAGSYSLYQCLLPVWSHIVPLSYDIPLNRFPCIKMKVKLRSFLLYMPCLTLAIFWAIERHSSYAWVIQDLLGASFCIFFIQNLRLPNLKVIAVLLILLLLYDVFFVFITPLITKDGDSIMESVATGGSSHSKESLPMVFLIPLLGDSPLTKCRDRSYSLLGFGDIIIPGLLVSYNAVFDIRSGSRMVYYVLSSVAYLCGMIICMISLVFMNSGQPALLYLVPCTLITTVVIALIRGELRKLIFGSQTQTDLQNPVESNIKDAEEIDTNNDSLDEQQTLISP</sequence>
<feature type="transmembrane region" description="Helical" evidence="7">
    <location>
        <begin position="353"/>
        <end position="375"/>
    </location>
</feature>
<dbReference type="KEGG" id="bgt:106078607"/>
<evidence type="ECO:0000256" key="1">
    <source>
        <dbReference type="ARBA" id="ARBA00004127"/>
    </source>
</evidence>
<dbReference type="InterPro" id="IPR007369">
    <property type="entry name" value="Peptidase_A22B_SPP"/>
</dbReference>
<reference evidence="10" key="1">
    <citation type="submission" date="2020-05" db="UniProtKB">
        <authorList>
            <consortium name="EnsemblMetazoa"/>
        </authorList>
    </citation>
    <scope>IDENTIFICATION</scope>
    <source>
        <strain evidence="10">BB02</strain>
    </source>
</reference>
<dbReference type="OrthoDB" id="29661at2759"/>
<keyword evidence="5 7" id="KW-1133">Transmembrane helix</keyword>
<protein>
    <recommendedName>
        <fullName evidence="9">PA domain-containing protein</fullName>
    </recommendedName>
</protein>
<evidence type="ECO:0000256" key="7">
    <source>
        <dbReference type="SAM" id="Phobius"/>
    </source>
</evidence>
<dbReference type="PANTHER" id="PTHR12174:SF103">
    <property type="entry name" value="INTRAMEMBRANE PROTEASE (IMPAS) FAMILY"/>
    <property type="match status" value="1"/>
</dbReference>
<evidence type="ECO:0000313" key="10">
    <source>
        <dbReference type="EnsemblMetazoa" id="BGLB011947-PB"/>
    </source>
</evidence>
<evidence type="ECO:0000256" key="8">
    <source>
        <dbReference type="SAM" id="SignalP"/>
    </source>
</evidence>
<name>A0A2C9K277_BIOGL</name>
<feature type="transmembrane region" description="Helical" evidence="7">
    <location>
        <begin position="449"/>
        <end position="473"/>
    </location>
</feature>
<dbReference type="GO" id="GO:0030660">
    <property type="term" value="C:Golgi-associated vesicle membrane"/>
    <property type="evidence" value="ECO:0007669"/>
    <property type="project" value="TreeGrafter"/>
</dbReference>
<evidence type="ECO:0000313" key="11">
    <source>
        <dbReference type="Proteomes" id="UP000076420"/>
    </source>
</evidence>
<keyword evidence="8" id="KW-0732">Signal</keyword>
<dbReference type="Proteomes" id="UP000076420">
    <property type="component" value="Unassembled WGS sequence"/>
</dbReference>
<dbReference type="VEuPathDB" id="VectorBase:BGLB011947"/>
<feature type="transmembrane region" description="Helical" evidence="7">
    <location>
        <begin position="419"/>
        <end position="437"/>
    </location>
</feature>
<accession>A0A2C9K277</accession>
<feature type="transmembrane region" description="Helical" evidence="7">
    <location>
        <begin position="302"/>
        <end position="320"/>
    </location>
</feature>
<keyword evidence="3 7" id="KW-0812">Transmembrane</keyword>
<comment type="subcellular location">
    <subcellularLocation>
        <location evidence="1">Endomembrane system</location>
        <topology evidence="1">Multi-pass membrane protein</topology>
    </subcellularLocation>
</comment>
<evidence type="ECO:0000256" key="5">
    <source>
        <dbReference type="ARBA" id="ARBA00022989"/>
    </source>
</evidence>
<feature type="chain" id="PRO_5012203443" description="PA domain-containing protein" evidence="8">
    <location>
        <begin position="24"/>
        <end position="544"/>
    </location>
</feature>
<evidence type="ECO:0000256" key="6">
    <source>
        <dbReference type="ARBA" id="ARBA00023136"/>
    </source>
</evidence>
<organism evidence="10 11">
    <name type="scientific">Biomphalaria glabrata</name>
    <name type="common">Bloodfluke planorb</name>
    <name type="synonym">Freshwater snail</name>
    <dbReference type="NCBI Taxonomy" id="6526"/>
    <lineage>
        <taxon>Eukaryota</taxon>
        <taxon>Metazoa</taxon>
        <taxon>Spiralia</taxon>
        <taxon>Lophotrochozoa</taxon>
        <taxon>Mollusca</taxon>
        <taxon>Gastropoda</taxon>
        <taxon>Heterobranchia</taxon>
        <taxon>Euthyneura</taxon>
        <taxon>Panpulmonata</taxon>
        <taxon>Hygrophila</taxon>
        <taxon>Lymnaeoidea</taxon>
        <taxon>Planorbidae</taxon>
        <taxon>Biomphalaria</taxon>
    </lineage>
</organism>
<dbReference type="RefSeq" id="XP_013094983.2">
    <property type="nucleotide sequence ID" value="XM_013239529.2"/>
</dbReference>
<dbReference type="InterPro" id="IPR003137">
    <property type="entry name" value="PA_domain"/>
</dbReference>
<evidence type="ECO:0000256" key="2">
    <source>
        <dbReference type="ARBA" id="ARBA00006859"/>
    </source>
</evidence>
<dbReference type="VEuPathDB" id="VectorBase:BGLAX_036524"/>
<dbReference type="GO" id="GO:0098554">
    <property type="term" value="C:cytoplasmic side of endoplasmic reticulum membrane"/>
    <property type="evidence" value="ECO:0007669"/>
    <property type="project" value="TreeGrafter"/>
</dbReference>
<dbReference type="InterPro" id="IPR006639">
    <property type="entry name" value="Preselin/SPP"/>
</dbReference>
<comment type="similarity">
    <text evidence="2">Belongs to the peptidase A22B family.</text>
</comment>
<dbReference type="Gene3D" id="3.50.30.30">
    <property type="match status" value="1"/>
</dbReference>
<keyword evidence="4" id="KW-0378">Hydrolase</keyword>
<keyword evidence="6 7" id="KW-0472">Membrane</keyword>
<evidence type="ECO:0000256" key="4">
    <source>
        <dbReference type="ARBA" id="ARBA00022801"/>
    </source>
</evidence>
<dbReference type="GO" id="GO:0098553">
    <property type="term" value="C:lumenal side of endoplasmic reticulum membrane"/>
    <property type="evidence" value="ECO:0007669"/>
    <property type="project" value="TreeGrafter"/>
</dbReference>
<proteinExistence type="inferred from homology"/>
<feature type="domain" description="PA" evidence="9">
    <location>
        <begin position="64"/>
        <end position="148"/>
    </location>
</feature>
<dbReference type="GO" id="GO:0005765">
    <property type="term" value="C:lysosomal membrane"/>
    <property type="evidence" value="ECO:0007669"/>
    <property type="project" value="TreeGrafter"/>
</dbReference>
<feature type="transmembrane region" description="Helical" evidence="7">
    <location>
        <begin position="479"/>
        <end position="497"/>
    </location>
</feature>
<dbReference type="EnsemblMetazoa" id="BGLB011947-RB">
    <property type="protein sequence ID" value="BGLB011947-PB"/>
    <property type="gene ID" value="BGLB011947"/>
</dbReference>
<feature type="transmembrane region" description="Helical" evidence="7">
    <location>
        <begin position="326"/>
        <end position="346"/>
    </location>
</feature>
<dbReference type="Pfam" id="PF02225">
    <property type="entry name" value="PA"/>
    <property type="match status" value="1"/>
</dbReference>
<feature type="transmembrane region" description="Helical" evidence="7">
    <location>
        <begin position="228"/>
        <end position="251"/>
    </location>
</feature>
<evidence type="ECO:0000256" key="3">
    <source>
        <dbReference type="ARBA" id="ARBA00022692"/>
    </source>
</evidence>
<feature type="signal peptide" evidence="8">
    <location>
        <begin position="1"/>
        <end position="23"/>
    </location>
</feature>